<evidence type="ECO:0000313" key="9">
    <source>
        <dbReference type="EMBL" id="MQS98569.1"/>
    </source>
</evidence>
<sequence>MTNQNETKLFPAIFAAGLLSFSGVIVETAMNIIFPVLMKEFHINTATVQWMTTAYILIVSIFVPISAFLKRRFKTRSLFITANLLFIIGLVIDSIAPTFSILLSGRILQGVGTGIALPLMFNIILDWAPENRKATLIGVGTLITAIAPALGPTLGGIVLNSLGWHWIFILLLPLLVISFILGFFSIGQAHDTEKKGFDFFGWVAIILTFVGLTLAFNNLSIIDSKPIQFIGWLLIGLLGLVCFVYQTSHSKRPLINLSIFKNWSFNWHILAFFLIQSIVLGLSFILPNYIQLVDGKSALLAGFFVLPGAAIGALLAPFGGRFMDIFGEARAVLSGAAIVLIAMILFSAFGLVLSGQAILLIYAFLMVGVGIVMANTMTSGLAQLSVFHQADGNAAFTTLQQFAGATGTSLVSAIITLQQDRPIGTMAVNTARGSMYAFILLLAFIVFAIIFLVAALRTRKTA</sequence>
<dbReference type="GO" id="GO:0022857">
    <property type="term" value="F:transmembrane transporter activity"/>
    <property type="evidence" value="ECO:0007669"/>
    <property type="project" value="InterPro"/>
</dbReference>
<feature type="transmembrane region" description="Helical" evidence="6">
    <location>
        <begin position="50"/>
        <end position="69"/>
    </location>
</feature>
<evidence type="ECO:0000313" key="11">
    <source>
        <dbReference type="Proteomes" id="UP000414364"/>
    </source>
</evidence>
<dbReference type="EMBL" id="VDFO01000066">
    <property type="protein sequence ID" value="MQS98569.1"/>
    <property type="molecule type" value="Genomic_DNA"/>
</dbReference>
<evidence type="ECO:0000313" key="8">
    <source>
        <dbReference type="EMBL" id="MQS75312.1"/>
    </source>
</evidence>
<feature type="transmembrane region" description="Helical" evidence="6">
    <location>
        <begin position="435"/>
        <end position="456"/>
    </location>
</feature>
<comment type="subcellular location">
    <subcellularLocation>
        <location evidence="1">Cell membrane</location>
        <topology evidence="1">Multi-pass membrane protein</topology>
    </subcellularLocation>
</comment>
<dbReference type="InterPro" id="IPR020846">
    <property type="entry name" value="MFS_dom"/>
</dbReference>
<protein>
    <submittedName>
        <fullName evidence="8">Multidrug efflux MFS transporter</fullName>
    </submittedName>
</protein>
<feature type="transmembrane region" description="Helical" evidence="6">
    <location>
        <begin position="137"/>
        <end position="158"/>
    </location>
</feature>
<dbReference type="PRINTS" id="PR01036">
    <property type="entry name" value="TCRTETB"/>
</dbReference>
<evidence type="ECO:0000256" key="4">
    <source>
        <dbReference type="ARBA" id="ARBA00022989"/>
    </source>
</evidence>
<feature type="transmembrane region" description="Helical" evidence="6">
    <location>
        <begin position="359"/>
        <end position="382"/>
    </location>
</feature>
<dbReference type="AlphaFoldDB" id="A0A5P0ZMA7"/>
<gene>
    <name evidence="9" type="ORF">FHL05_11970</name>
    <name evidence="8" type="ORF">FHL06_02740</name>
</gene>
<dbReference type="Pfam" id="PF07690">
    <property type="entry name" value="MFS_1"/>
    <property type="match status" value="1"/>
</dbReference>
<feature type="domain" description="Major facilitator superfamily (MFS) profile" evidence="7">
    <location>
        <begin position="8"/>
        <end position="460"/>
    </location>
</feature>
<organism evidence="8 11">
    <name type="scientific">Companilactobacillus halodurans</name>
    <dbReference type="NCBI Taxonomy" id="2584183"/>
    <lineage>
        <taxon>Bacteria</taxon>
        <taxon>Bacillati</taxon>
        <taxon>Bacillota</taxon>
        <taxon>Bacilli</taxon>
        <taxon>Lactobacillales</taxon>
        <taxon>Lactobacillaceae</taxon>
        <taxon>Companilactobacillus</taxon>
    </lineage>
</organism>
<evidence type="ECO:0000259" key="7">
    <source>
        <dbReference type="PROSITE" id="PS50850"/>
    </source>
</evidence>
<feature type="transmembrane region" description="Helical" evidence="6">
    <location>
        <begin position="298"/>
        <end position="319"/>
    </location>
</feature>
<dbReference type="OrthoDB" id="9816041at2"/>
<keyword evidence="5 6" id="KW-0472">Membrane</keyword>
<dbReference type="RefSeq" id="WP_153384722.1">
    <property type="nucleotide sequence ID" value="NZ_VDFO01000066.1"/>
</dbReference>
<dbReference type="SUPFAM" id="SSF103473">
    <property type="entry name" value="MFS general substrate transporter"/>
    <property type="match status" value="1"/>
</dbReference>
<dbReference type="PANTHER" id="PTHR42718:SF43">
    <property type="entry name" value="LINCOMYCIN RESISTANCE PROTEIN LMRB"/>
    <property type="match status" value="1"/>
</dbReference>
<dbReference type="EMBL" id="VDFP01000003">
    <property type="protein sequence ID" value="MQS75312.1"/>
    <property type="molecule type" value="Genomic_DNA"/>
</dbReference>
<reference evidence="10 11" key="1">
    <citation type="journal article" date="2019" name="Syst. Appl. Microbiol.">
        <title>Polyphasic characterization of two novel Lactobacillus spp. isolated from blown salami packages: Description of Lactobacillus halodurans sp. nov. and Lactobacillus salsicarnum sp. nov.</title>
        <authorList>
            <person name="Schuster J.A."/>
            <person name="Klingl A."/>
            <person name="Vogel R.F."/>
            <person name="Ehrmann M.A."/>
        </authorList>
    </citation>
    <scope>NUCLEOTIDE SEQUENCE [LARGE SCALE GENOMIC DNA]</scope>
    <source>
        <strain evidence="9 10">TMW 1.1920</strain>
        <strain evidence="8 11">TMW 1.2172</strain>
    </source>
</reference>
<dbReference type="Proteomes" id="UP000414364">
    <property type="component" value="Unassembled WGS sequence"/>
</dbReference>
<dbReference type="PANTHER" id="PTHR42718">
    <property type="entry name" value="MAJOR FACILITATOR SUPERFAMILY MULTIDRUG TRANSPORTER MFSC"/>
    <property type="match status" value="1"/>
</dbReference>
<feature type="transmembrane region" description="Helical" evidence="6">
    <location>
        <begin position="78"/>
        <end position="101"/>
    </location>
</feature>
<evidence type="ECO:0000313" key="10">
    <source>
        <dbReference type="Proteomes" id="UP000371423"/>
    </source>
</evidence>
<evidence type="ECO:0000256" key="3">
    <source>
        <dbReference type="ARBA" id="ARBA00022692"/>
    </source>
</evidence>
<feature type="transmembrane region" description="Helical" evidence="6">
    <location>
        <begin position="227"/>
        <end position="245"/>
    </location>
</feature>
<keyword evidence="3 6" id="KW-0812">Transmembrane</keyword>
<comment type="caution">
    <text evidence="8">The sequence shown here is derived from an EMBL/GenBank/DDBJ whole genome shotgun (WGS) entry which is preliminary data.</text>
</comment>
<keyword evidence="2" id="KW-0813">Transport</keyword>
<proteinExistence type="predicted"/>
<evidence type="ECO:0000256" key="1">
    <source>
        <dbReference type="ARBA" id="ARBA00004651"/>
    </source>
</evidence>
<keyword evidence="4 6" id="KW-1133">Transmembrane helix</keyword>
<evidence type="ECO:0000256" key="6">
    <source>
        <dbReference type="SAM" id="Phobius"/>
    </source>
</evidence>
<dbReference type="InterPro" id="IPR036259">
    <property type="entry name" value="MFS_trans_sf"/>
</dbReference>
<name>A0A5P0ZMA7_9LACO</name>
<dbReference type="Gene3D" id="1.20.1720.10">
    <property type="entry name" value="Multidrug resistance protein D"/>
    <property type="match status" value="1"/>
</dbReference>
<evidence type="ECO:0000256" key="5">
    <source>
        <dbReference type="ARBA" id="ARBA00023136"/>
    </source>
</evidence>
<feature type="transmembrane region" description="Helical" evidence="6">
    <location>
        <begin position="394"/>
        <end position="415"/>
    </location>
</feature>
<dbReference type="InterPro" id="IPR011701">
    <property type="entry name" value="MFS"/>
</dbReference>
<feature type="transmembrane region" description="Helical" evidence="6">
    <location>
        <begin position="199"/>
        <end position="221"/>
    </location>
</feature>
<feature type="transmembrane region" description="Helical" evidence="6">
    <location>
        <begin position="107"/>
        <end position="125"/>
    </location>
</feature>
<feature type="transmembrane region" description="Helical" evidence="6">
    <location>
        <begin position="12"/>
        <end position="38"/>
    </location>
</feature>
<dbReference type="Gene3D" id="1.20.1250.20">
    <property type="entry name" value="MFS general substrate transporter like domains"/>
    <property type="match status" value="1"/>
</dbReference>
<keyword evidence="10" id="KW-1185">Reference proteome</keyword>
<dbReference type="PROSITE" id="PS50850">
    <property type="entry name" value="MFS"/>
    <property type="match status" value="1"/>
</dbReference>
<feature type="transmembrane region" description="Helical" evidence="6">
    <location>
        <begin position="331"/>
        <end position="353"/>
    </location>
</feature>
<dbReference type="GO" id="GO:0005886">
    <property type="term" value="C:plasma membrane"/>
    <property type="evidence" value="ECO:0007669"/>
    <property type="project" value="UniProtKB-SubCell"/>
</dbReference>
<feature type="transmembrane region" description="Helical" evidence="6">
    <location>
        <begin position="265"/>
        <end position="286"/>
    </location>
</feature>
<dbReference type="Proteomes" id="UP000371423">
    <property type="component" value="Unassembled WGS sequence"/>
</dbReference>
<feature type="transmembrane region" description="Helical" evidence="6">
    <location>
        <begin position="164"/>
        <end position="187"/>
    </location>
</feature>
<accession>A0A5P0ZMA7</accession>
<evidence type="ECO:0000256" key="2">
    <source>
        <dbReference type="ARBA" id="ARBA00022448"/>
    </source>
</evidence>